<accession>A0A366D582</accession>
<feature type="region of interest" description="Disordered" evidence="7">
    <location>
        <begin position="837"/>
        <end position="856"/>
    </location>
</feature>
<evidence type="ECO:0000256" key="3">
    <source>
        <dbReference type="ARBA" id="ARBA00022723"/>
    </source>
</evidence>
<dbReference type="HAMAP" id="MF_01871">
    <property type="entry name" value="DabA"/>
    <property type="match status" value="1"/>
</dbReference>
<evidence type="ECO:0000256" key="4">
    <source>
        <dbReference type="ARBA" id="ARBA00022833"/>
    </source>
</evidence>
<dbReference type="AlphaFoldDB" id="A0A366D582"/>
<dbReference type="RefSeq" id="WP_007633982.1">
    <property type="nucleotide sequence ID" value="NZ_JADLRS010000034.1"/>
</dbReference>
<keyword evidence="9" id="KW-1185">Reference proteome</keyword>
<feature type="binding site" evidence="6">
    <location>
        <position position="370"/>
    </location>
    <ligand>
        <name>Zn(2+)</name>
        <dbReference type="ChEBI" id="CHEBI:29105"/>
    </ligand>
</feature>
<comment type="subcellular location">
    <subcellularLocation>
        <location evidence="6">Cell membrane</location>
        <topology evidence="6">Peripheral membrane protein</topology>
    </subcellularLocation>
</comment>
<dbReference type="GO" id="GO:0005886">
    <property type="term" value="C:plasma membrane"/>
    <property type="evidence" value="ECO:0007669"/>
    <property type="project" value="UniProtKB-SubCell"/>
</dbReference>
<gene>
    <name evidence="6" type="primary">dabA</name>
    <name evidence="8" type="ORF">DFR74_11551</name>
</gene>
<sequence>MTVTVDTVPVDQRAVERAQLRAEISVAARVLTPVWPLSSFIAVNPLGGLEHRPFDDALAIAGDLYGACGTLGETEFRAAHATGRITKADLSEALERRFPDAVAAAPVEVDGRVHTAVEILLADLVHGSIPPAPARRLLTLSERRCARTAAAIDAQTVKWCSAYLDPGQASWTLPGRARGFYPAWADLAPRDPRLPAAARRALRDLPSDPADALSKALARLGVGHGGERIAYLRAHLTRLPGWASHILWHSNTPGSTIDLVDYLAVRVSYEAHLLDTTELPTRTAPPVPDRPSGTATDRAHRAAQALGTTGLDPDAEASIVRILDRLPVDSRPLVWLDAYETHYRRGLLEELDQPVPAPNLTRADAQLVLCIDPRSEGLRRHLEALGNYDTFGFAGFFAVASRIHALANGVPAIAAPALVTPHIDLYEQPDPTALTESQRHIAGLHTLAATTDAVHTAKADLAAPFALAEILGWASGPVAAAKTIAPRRYRRWRTRTRSRIAPPARTVIDTAGGLGLDQRVQIAETALTVMGLTTGFARLVVFCGHGANTENNPFHSALACGACGGNPGGPNARAAVDILNDTEVRGKLLSRGIDIPDDTWFVAAEHDTTGDRVTILDRHRVPDTHRNDLDRLTTDLAEAGRRLAAERTSLLPGAPDRPGPHAAARHARTRSADWAQVYPEWGLAGNAAFIIGPRAVTAGIDLRRRCFLHSYNPDDDPTATALETILTAPVIVAQWINCQYYFSTVAPDTFGAGTKTTHNVVGGIGVLTGPAGDLRTGLPWQSVAVGNRLVHEPMRLLVLAYAPRERIDTIVARNPKVRDLVDNHWITLLARTDRSSPWHHRTRSGWSPYPTNGAQR</sequence>
<evidence type="ECO:0000256" key="6">
    <source>
        <dbReference type="HAMAP-Rule" id="MF_01871"/>
    </source>
</evidence>
<comment type="subunit">
    <text evidence="6">Forms a complex with DabB.</text>
</comment>
<proteinExistence type="inferred from homology"/>
<evidence type="ECO:0000256" key="7">
    <source>
        <dbReference type="SAM" id="MobiDB-lite"/>
    </source>
</evidence>
<evidence type="ECO:0000256" key="2">
    <source>
        <dbReference type="ARBA" id="ARBA00022475"/>
    </source>
</evidence>
<evidence type="ECO:0000313" key="8">
    <source>
        <dbReference type="EMBL" id="RBO85203.1"/>
    </source>
</evidence>
<dbReference type="EMBL" id="QNRE01000015">
    <property type="protein sequence ID" value="RBO85203.1"/>
    <property type="molecule type" value="Genomic_DNA"/>
</dbReference>
<comment type="function">
    <text evidence="6">Part of an energy-coupled inorganic carbon pump.</text>
</comment>
<protein>
    <recommendedName>
        <fullName evidence="6">Probable inorganic carbon transporter subunit DabA</fullName>
    </recommendedName>
</protein>
<dbReference type="Proteomes" id="UP000252586">
    <property type="component" value="Unassembled WGS sequence"/>
</dbReference>
<evidence type="ECO:0000313" key="9">
    <source>
        <dbReference type="Proteomes" id="UP000252586"/>
    </source>
</evidence>
<feature type="binding site" evidence="6">
    <location>
        <position position="545"/>
    </location>
    <ligand>
        <name>Zn(2+)</name>
        <dbReference type="ChEBI" id="CHEBI:29105"/>
    </ligand>
</feature>
<keyword evidence="2 6" id="KW-1003">Cell membrane</keyword>
<dbReference type="OrthoDB" id="9805101at2"/>
<name>A0A366D582_9NOCA</name>
<reference evidence="8 9" key="1">
    <citation type="submission" date="2018-06" db="EMBL/GenBank/DDBJ databases">
        <title>Genomic Encyclopedia of Type Strains, Phase IV (KMG-IV): sequencing the most valuable type-strain genomes for metagenomic binning, comparative biology and taxonomic classification.</title>
        <authorList>
            <person name="Goeker M."/>
        </authorList>
    </citation>
    <scope>NUCLEOTIDE SEQUENCE [LARGE SCALE GENOMIC DNA]</scope>
    <source>
        <strain evidence="8 9">DSM 44599</strain>
    </source>
</reference>
<feature type="binding site" evidence="6">
    <location>
        <position position="560"/>
    </location>
    <ligand>
        <name>Zn(2+)</name>
        <dbReference type="ChEBI" id="CHEBI:29105"/>
    </ligand>
</feature>
<evidence type="ECO:0000256" key="5">
    <source>
        <dbReference type="ARBA" id="ARBA00023136"/>
    </source>
</evidence>
<dbReference type="PANTHER" id="PTHR38344">
    <property type="entry name" value="UPF0753 PROTEIN AQ_863"/>
    <property type="match status" value="1"/>
</dbReference>
<dbReference type="PANTHER" id="PTHR38344:SF1">
    <property type="entry name" value="INORGANIC CARBON TRANSPORTER SUBUNIT DABA-RELATED"/>
    <property type="match status" value="1"/>
</dbReference>
<keyword evidence="1 6" id="KW-0813">Transport</keyword>
<dbReference type="STRING" id="1210090.GCA_001613185_03145"/>
<dbReference type="InterPro" id="IPR018752">
    <property type="entry name" value="DabA"/>
</dbReference>
<dbReference type="GO" id="GO:0008270">
    <property type="term" value="F:zinc ion binding"/>
    <property type="evidence" value="ECO:0007669"/>
    <property type="project" value="UniProtKB-UniRule"/>
</dbReference>
<keyword evidence="4 6" id="KW-0862">Zinc</keyword>
<keyword evidence="3 6" id="KW-0479">Metal-binding</keyword>
<comment type="caution">
    <text evidence="8">The sequence shown here is derived from an EMBL/GenBank/DDBJ whole genome shotgun (WGS) entry which is preliminary data.</text>
</comment>
<comment type="cofactor">
    <cofactor evidence="6">
        <name>Zn(2+)</name>
        <dbReference type="ChEBI" id="CHEBI:29105"/>
    </cofactor>
</comment>
<feature type="binding site" evidence="6">
    <location>
        <position position="372"/>
    </location>
    <ligand>
        <name>Zn(2+)</name>
        <dbReference type="ChEBI" id="CHEBI:29105"/>
    </ligand>
</feature>
<organism evidence="8 9">
    <name type="scientific">Nocardia puris</name>
    <dbReference type="NCBI Taxonomy" id="208602"/>
    <lineage>
        <taxon>Bacteria</taxon>
        <taxon>Bacillati</taxon>
        <taxon>Actinomycetota</taxon>
        <taxon>Actinomycetes</taxon>
        <taxon>Mycobacteriales</taxon>
        <taxon>Nocardiaceae</taxon>
        <taxon>Nocardia</taxon>
    </lineage>
</organism>
<dbReference type="Pfam" id="PF10070">
    <property type="entry name" value="DabA"/>
    <property type="match status" value="1"/>
</dbReference>
<comment type="similarity">
    <text evidence="6">Belongs to the inorganic carbon transporter (TC 9.A.2) DabA family.</text>
</comment>
<keyword evidence="5 6" id="KW-0472">Membrane</keyword>
<evidence type="ECO:0000256" key="1">
    <source>
        <dbReference type="ARBA" id="ARBA00022448"/>
    </source>
</evidence>